<dbReference type="SUPFAM" id="SSF51338">
    <property type="entry name" value="Composite domain of metallo-dependent hydrolases"/>
    <property type="match status" value="1"/>
</dbReference>
<comment type="caution">
    <text evidence="9">The sequence shown here is derived from an EMBL/GenBank/DDBJ whole genome shotgun (WGS) entry which is preliminary data.</text>
</comment>
<keyword evidence="4 6" id="KW-0464">Manganese</keyword>
<dbReference type="PANTHER" id="PTHR11113">
    <property type="entry name" value="N-ACETYLGLUCOSAMINE-6-PHOSPHATE DEACETYLASE"/>
    <property type="match status" value="1"/>
</dbReference>
<reference evidence="9" key="2">
    <citation type="submission" date="2021-04" db="EMBL/GenBank/DDBJ databases">
        <authorList>
            <person name="Gilroy R."/>
        </authorList>
    </citation>
    <scope>NUCLEOTIDE SEQUENCE</scope>
    <source>
        <strain evidence="9">A6-441</strain>
    </source>
</reference>
<evidence type="ECO:0000313" key="10">
    <source>
        <dbReference type="Proteomes" id="UP000724657"/>
    </source>
</evidence>
<name>A0A9E2KZA2_9FUSO</name>
<dbReference type="NCBIfam" id="TIGR01178">
    <property type="entry name" value="ade"/>
    <property type="match status" value="1"/>
</dbReference>
<dbReference type="InterPro" id="IPR011059">
    <property type="entry name" value="Metal-dep_hydrolase_composite"/>
</dbReference>
<evidence type="ECO:0000259" key="8">
    <source>
        <dbReference type="Pfam" id="PF13382"/>
    </source>
</evidence>
<dbReference type="Pfam" id="PF13382">
    <property type="entry name" value="Adenine_deam_C"/>
    <property type="match status" value="1"/>
</dbReference>
<evidence type="ECO:0000256" key="1">
    <source>
        <dbReference type="ARBA" id="ARBA00006773"/>
    </source>
</evidence>
<comment type="cofactor">
    <cofactor evidence="6">
        <name>Mn(2+)</name>
        <dbReference type="ChEBI" id="CHEBI:29035"/>
    </cofactor>
</comment>
<evidence type="ECO:0000256" key="5">
    <source>
        <dbReference type="ARBA" id="ARBA00047720"/>
    </source>
</evidence>
<dbReference type="Gene3D" id="2.30.40.10">
    <property type="entry name" value="Urease, subunit C, domain 1"/>
    <property type="match status" value="1"/>
</dbReference>
<keyword evidence="3 6" id="KW-0378">Hydrolase</keyword>
<dbReference type="GO" id="GO:0000034">
    <property type="term" value="F:adenine deaminase activity"/>
    <property type="evidence" value="ECO:0007669"/>
    <property type="project" value="UniProtKB-UniRule"/>
</dbReference>
<evidence type="ECO:0000256" key="6">
    <source>
        <dbReference type="HAMAP-Rule" id="MF_01518"/>
    </source>
</evidence>
<gene>
    <name evidence="6 9" type="primary">ade</name>
    <name evidence="9" type="ORF">IAA47_06190</name>
</gene>
<comment type="catalytic activity">
    <reaction evidence="5 6">
        <text>adenine + H2O + H(+) = hypoxanthine + NH4(+)</text>
        <dbReference type="Rhea" id="RHEA:23688"/>
        <dbReference type="ChEBI" id="CHEBI:15377"/>
        <dbReference type="ChEBI" id="CHEBI:15378"/>
        <dbReference type="ChEBI" id="CHEBI:16708"/>
        <dbReference type="ChEBI" id="CHEBI:17368"/>
        <dbReference type="ChEBI" id="CHEBI:28938"/>
        <dbReference type="EC" id="3.5.4.2"/>
    </reaction>
</comment>
<feature type="domain" description="Adenine deaminase C-terminal" evidence="8">
    <location>
        <begin position="400"/>
        <end position="570"/>
    </location>
</feature>
<dbReference type="HAMAP" id="MF_01518">
    <property type="entry name" value="Adenine_deamin"/>
    <property type="match status" value="1"/>
</dbReference>
<dbReference type="InterPro" id="IPR006679">
    <property type="entry name" value="Adenine_deam"/>
</dbReference>
<dbReference type="Gene3D" id="3.20.20.140">
    <property type="entry name" value="Metal-dependent hydrolases"/>
    <property type="match status" value="1"/>
</dbReference>
<dbReference type="InterPro" id="IPR032466">
    <property type="entry name" value="Metal_Hydrolase"/>
</dbReference>
<dbReference type="Pfam" id="PF01979">
    <property type="entry name" value="Amidohydro_1"/>
    <property type="match status" value="1"/>
</dbReference>
<organism evidence="9 10">
    <name type="scientific">Candidatus Fusobacterium pullicola</name>
    <dbReference type="NCBI Taxonomy" id="2838601"/>
    <lineage>
        <taxon>Bacteria</taxon>
        <taxon>Fusobacteriati</taxon>
        <taxon>Fusobacteriota</taxon>
        <taxon>Fusobacteriia</taxon>
        <taxon>Fusobacteriales</taxon>
        <taxon>Fusobacteriaceae</taxon>
        <taxon>Fusobacterium</taxon>
    </lineage>
</organism>
<dbReference type="InterPro" id="IPR006680">
    <property type="entry name" value="Amidohydro-rel"/>
</dbReference>
<reference evidence="9" key="1">
    <citation type="journal article" date="2021" name="PeerJ">
        <title>Extensive microbial diversity within the chicken gut microbiome revealed by metagenomics and culture.</title>
        <authorList>
            <person name="Gilroy R."/>
            <person name="Ravi A."/>
            <person name="Getino M."/>
            <person name="Pursley I."/>
            <person name="Horton D.L."/>
            <person name="Alikhan N.F."/>
            <person name="Baker D."/>
            <person name="Gharbi K."/>
            <person name="Hall N."/>
            <person name="Watson M."/>
            <person name="Adriaenssens E.M."/>
            <person name="Foster-Nyarko E."/>
            <person name="Jarju S."/>
            <person name="Secka A."/>
            <person name="Antonio M."/>
            <person name="Oren A."/>
            <person name="Chaudhuri R.R."/>
            <person name="La Ragione R."/>
            <person name="Hildebrand F."/>
            <person name="Pallen M.J."/>
        </authorList>
    </citation>
    <scope>NUCLEOTIDE SEQUENCE</scope>
    <source>
        <strain evidence="9">A6-441</strain>
    </source>
</reference>
<dbReference type="CDD" id="cd01295">
    <property type="entry name" value="AdeC"/>
    <property type="match status" value="1"/>
</dbReference>
<evidence type="ECO:0000313" key="9">
    <source>
        <dbReference type="EMBL" id="MBU3842557.1"/>
    </source>
</evidence>
<protein>
    <recommendedName>
        <fullName evidence="2 6">Adenine deaminase</fullName>
        <shortName evidence="6">Adenase</shortName>
        <shortName evidence="6">Adenine aminase</shortName>
        <ecNumber evidence="2 6">3.5.4.2</ecNumber>
    </recommendedName>
</protein>
<dbReference type="EMBL" id="JAHLFN010000059">
    <property type="protein sequence ID" value="MBU3842557.1"/>
    <property type="molecule type" value="Genomic_DNA"/>
</dbReference>
<dbReference type="SUPFAM" id="SSF51556">
    <property type="entry name" value="Metallo-dependent hydrolases"/>
    <property type="match status" value="1"/>
</dbReference>
<feature type="domain" description="Amidohydrolase-related" evidence="7">
    <location>
        <begin position="67"/>
        <end position="349"/>
    </location>
</feature>
<dbReference type="InterPro" id="IPR026912">
    <property type="entry name" value="Adenine_deam_C"/>
</dbReference>
<dbReference type="GO" id="GO:0006146">
    <property type="term" value="P:adenine catabolic process"/>
    <property type="evidence" value="ECO:0007669"/>
    <property type="project" value="InterPro"/>
</dbReference>
<evidence type="ECO:0000259" key="7">
    <source>
        <dbReference type="Pfam" id="PF01979"/>
    </source>
</evidence>
<dbReference type="EC" id="3.5.4.2" evidence="2 6"/>
<proteinExistence type="inferred from homology"/>
<comment type="similarity">
    <text evidence="1 6">Belongs to the metallo-dependent hydrolases superfamily. Adenine deaminase family.</text>
</comment>
<evidence type="ECO:0000256" key="2">
    <source>
        <dbReference type="ARBA" id="ARBA00012782"/>
    </source>
</evidence>
<evidence type="ECO:0000256" key="3">
    <source>
        <dbReference type="ARBA" id="ARBA00022801"/>
    </source>
</evidence>
<dbReference type="PANTHER" id="PTHR11113:SF2">
    <property type="entry name" value="ADENINE DEAMINASE"/>
    <property type="match status" value="1"/>
</dbReference>
<evidence type="ECO:0000256" key="4">
    <source>
        <dbReference type="ARBA" id="ARBA00023211"/>
    </source>
</evidence>
<dbReference type="Proteomes" id="UP000724657">
    <property type="component" value="Unassembled WGS sequence"/>
</dbReference>
<dbReference type="AlphaFoldDB" id="A0A9E2KZA2"/>
<sequence>MKKEELKKLIDISAGRELADIVIENCKIIDVYSGKIIEGNIAISDKWIAGIGNYKGKITLDAEGKYAAPGFIDSHIHIESSYLSPEELGKLIVPHGGTCIVADPHEIVNVCGIEGLNYMIEAAKNTALDIKYMIPSCVPCTPFENSGAIIDASKMREPITRKEVLGLGEFMNFPGVVAADNEILDKVMVAKESGKFIDGHSPGIANHLLNAYTAIGIRTDHECSTVEEMNSRISRGVYVLLREGSACKDLRNLIKGVTKENSRRCLLCSDDRQPRTILELGHIDNHLQICVEEGLDPITAIQMATINAAECYGMRDRGAIAPGLRADIVLLEDLEKFKVKNVFIEGKEVARDGEYLLEIKKHSIESVRSSMQVKDFNIDKLKMKLKSNKVYTIDIQPGGVLTKKGIAEVKLDKDGDFIFESDKDIVKIAVIERHKNTGNVATALLRGYGIKRGAVALSIAHDSHNIIAVGISNEEISTAVNKLIEQGGGIVLVENGEILESMPMPIAGIMSDKDGVWVDNKLETLHKIATEKLSISTEIEPIMTLCFMSLIVIPEIKISDRGLFDVKKFEFIKLEVEGV</sequence>
<accession>A0A9E2KZA2</accession>